<comment type="caution">
    <text evidence="7">The sequence shown here is derived from an EMBL/GenBank/DDBJ whole genome shotgun (WGS) entry which is preliminary data.</text>
</comment>
<dbReference type="SUPFAM" id="SSF81606">
    <property type="entry name" value="PP2C-like"/>
    <property type="match status" value="1"/>
</dbReference>
<keyword evidence="8" id="KW-1185">Reference proteome</keyword>
<dbReference type="Gene3D" id="3.60.40.10">
    <property type="entry name" value="PPM-type phosphatase domain"/>
    <property type="match status" value="1"/>
</dbReference>
<evidence type="ECO:0000313" key="7">
    <source>
        <dbReference type="EMBL" id="CAB3220171.1"/>
    </source>
</evidence>
<dbReference type="PROSITE" id="PS01032">
    <property type="entry name" value="PPM_1"/>
    <property type="match status" value="1"/>
</dbReference>
<sequence length="873" mass="93434">MPASIGVNLRVTGHCSQGGRKYMEDLFAVAYQQTEDERDLEYAFFGIYDGHGGSEAAAFAKEHLMDSIVKQRQFWSDNDEDVLKAIRNGYMLTHLNMWKELEKWPKTVTGLPSTAGTTASIAFIRRGKIYIGHVGDSAIVLGYQKDGCEEWAAKPLTSDHKPESTNEIERIQRCGGKVVAKAGVPRVVWNRPRLGHKGPIKKNTPMDEIPFLAVARSLGDLWSYNPQNDEFIVSPDPDVGVLTIDPSKFRCLIFGTDGLWNMISSEGAVSLVQATERHNEAALVGGNGNQPRDWLNPSKSLVDHALERWSNTRMRADNTSVVTLMLDPPGPPRATVLRSRSSAVRSAPAVPPAPVPPPQEAPAEPEARPVPQNGLTIMTRYSDTERTAPPPAPDAPLPPCATLDTRLPAPPGPPAPTDDAERDPLDTDSDDAIVNYGNPAESYFMARLLNRTRVINTLSAVHDEIAGDTSPRAPSEPLERPPAPITVIADAEGEGDAAAGVRPPLPPRTSIAEPVTPAVEQVRTVADDGGIQINEVSSSSPTEGPSRPRGRRPRTDMRREPPPAAPDRVLRSHYESEPAPRPHTRQAATRSRPPAQSPAPPVDRVVILTRRSTPAAAPPPPPPPPRTDRTAIVTDPRPSTRRVTPAPNESVTVEEDVKRGGPRATRSQGAAGVTPLAQKITRSIGMYARELRGAAAAAAAAAGARAGNSARAPGPARRAPAARRPPADRSKENLGAARGRARARAAPAASPSPPAPRPRTRRADSARDETEVHSTTGEPLAPPPPDACAGAPAPAVRPRALRSRNDAGEPVRMIRETGACKRARCGDDGAGGGASKAARLAPERCARALGKRATGPWAPALALRNRLRRRLAK</sequence>
<dbReference type="GO" id="GO:0004722">
    <property type="term" value="F:protein serine/threonine phosphatase activity"/>
    <property type="evidence" value="ECO:0007669"/>
    <property type="project" value="InterPro"/>
</dbReference>
<dbReference type="PANTHER" id="PTHR47992">
    <property type="entry name" value="PROTEIN PHOSPHATASE"/>
    <property type="match status" value="1"/>
</dbReference>
<name>A0A8S0YLH7_ARCPL</name>
<feature type="domain" description="PPM-type phosphatase" evidence="6">
    <location>
        <begin position="10"/>
        <end position="326"/>
    </location>
</feature>
<dbReference type="PROSITE" id="PS51746">
    <property type="entry name" value="PPM_2"/>
    <property type="match status" value="1"/>
</dbReference>
<evidence type="ECO:0000256" key="3">
    <source>
        <dbReference type="ARBA" id="ARBA00022912"/>
    </source>
</evidence>
<keyword evidence="3 4" id="KW-0904">Protein phosphatase</keyword>
<organism evidence="7 8">
    <name type="scientific">Arctia plantaginis</name>
    <name type="common">Wood tiger moth</name>
    <name type="synonym">Phalaena plantaginis</name>
    <dbReference type="NCBI Taxonomy" id="874455"/>
    <lineage>
        <taxon>Eukaryota</taxon>
        <taxon>Metazoa</taxon>
        <taxon>Ecdysozoa</taxon>
        <taxon>Arthropoda</taxon>
        <taxon>Hexapoda</taxon>
        <taxon>Insecta</taxon>
        <taxon>Pterygota</taxon>
        <taxon>Neoptera</taxon>
        <taxon>Endopterygota</taxon>
        <taxon>Lepidoptera</taxon>
        <taxon>Glossata</taxon>
        <taxon>Ditrysia</taxon>
        <taxon>Noctuoidea</taxon>
        <taxon>Erebidae</taxon>
        <taxon>Arctiinae</taxon>
        <taxon>Arctia</taxon>
    </lineage>
</organism>
<evidence type="ECO:0000256" key="2">
    <source>
        <dbReference type="ARBA" id="ARBA00022801"/>
    </source>
</evidence>
<evidence type="ECO:0000256" key="5">
    <source>
        <dbReference type="SAM" id="MobiDB-lite"/>
    </source>
</evidence>
<dbReference type="InterPro" id="IPR000222">
    <property type="entry name" value="PP2C_BS"/>
</dbReference>
<evidence type="ECO:0000259" key="6">
    <source>
        <dbReference type="PROSITE" id="PS51746"/>
    </source>
</evidence>
<keyword evidence="1" id="KW-0479">Metal-binding</keyword>
<feature type="region of interest" description="Disordered" evidence="5">
    <location>
        <begin position="692"/>
        <end position="815"/>
    </location>
</feature>
<keyword evidence="2 4" id="KW-0378">Hydrolase</keyword>
<feature type="compositionally biased region" description="Low complexity" evidence="5">
    <location>
        <begin position="693"/>
        <end position="724"/>
    </location>
</feature>
<feature type="region of interest" description="Disordered" evidence="5">
    <location>
        <begin position="324"/>
        <end position="430"/>
    </location>
</feature>
<dbReference type="OrthoDB" id="10025511at2759"/>
<dbReference type="InterPro" id="IPR015655">
    <property type="entry name" value="PP2C"/>
</dbReference>
<feature type="compositionally biased region" description="Basic and acidic residues" evidence="5">
    <location>
        <begin position="568"/>
        <end position="580"/>
    </location>
</feature>
<feature type="compositionally biased region" description="Low complexity" evidence="5">
    <location>
        <begin position="338"/>
        <end position="348"/>
    </location>
</feature>
<dbReference type="Pfam" id="PF00481">
    <property type="entry name" value="PP2C"/>
    <property type="match status" value="1"/>
</dbReference>
<feature type="compositionally biased region" description="Low complexity" evidence="5">
    <location>
        <begin position="361"/>
        <end position="372"/>
    </location>
</feature>
<gene>
    <name evidence="7" type="ORF">APLA_LOCUS166</name>
</gene>
<feature type="region of interest" description="Disordered" evidence="5">
    <location>
        <begin position="495"/>
        <end position="674"/>
    </location>
</feature>
<feature type="compositionally biased region" description="Basic and acidic residues" evidence="5">
    <location>
        <begin position="803"/>
        <end position="815"/>
    </location>
</feature>
<feature type="compositionally biased region" description="Acidic residues" evidence="5">
    <location>
        <begin position="418"/>
        <end position="430"/>
    </location>
</feature>
<feature type="compositionally biased region" description="Low complexity" evidence="5">
    <location>
        <begin position="787"/>
        <end position="798"/>
    </location>
</feature>
<evidence type="ECO:0000256" key="1">
    <source>
        <dbReference type="ARBA" id="ARBA00022723"/>
    </source>
</evidence>
<dbReference type="AlphaFoldDB" id="A0A8S0YLH7"/>
<protein>
    <recommendedName>
        <fullName evidence="6">PPM-type phosphatase domain-containing protein</fullName>
    </recommendedName>
</protein>
<proteinExistence type="inferred from homology"/>
<comment type="similarity">
    <text evidence="4">Belongs to the PP2C family.</text>
</comment>
<feature type="compositionally biased region" description="Pro residues" evidence="5">
    <location>
        <begin position="616"/>
        <end position="625"/>
    </location>
</feature>
<feature type="compositionally biased region" description="Basic and acidic residues" evidence="5">
    <location>
        <begin position="761"/>
        <end position="772"/>
    </location>
</feature>
<dbReference type="GO" id="GO:0046872">
    <property type="term" value="F:metal ion binding"/>
    <property type="evidence" value="ECO:0007669"/>
    <property type="project" value="UniProtKB-KW"/>
</dbReference>
<feature type="compositionally biased region" description="Pro residues" evidence="5">
    <location>
        <begin position="349"/>
        <end position="360"/>
    </location>
</feature>
<evidence type="ECO:0000256" key="4">
    <source>
        <dbReference type="RuleBase" id="RU003465"/>
    </source>
</evidence>
<feature type="compositionally biased region" description="Pro residues" evidence="5">
    <location>
        <begin position="388"/>
        <end position="399"/>
    </location>
</feature>
<dbReference type="FunFam" id="3.60.40.10:FF:000060">
    <property type="entry name" value="Protein phosphatase 2c"/>
    <property type="match status" value="1"/>
</dbReference>
<reference evidence="7 8" key="1">
    <citation type="submission" date="2020-04" db="EMBL/GenBank/DDBJ databases">
        <authorList>
            <person name="Wallbank WR R."/>
            <person name="Pardo Diaz C."/>
            <person name="Kozak K."/>
            <person name="Martin S."/>
            <person name="Jiggins C."/>
            <person name="Moest M."/>
            <person name="Warren A I."/>
            <person name="Byers J.R.P. K."/>
            <person name="Montejo-Kovacevich G."/>
            <person name="Yen C E."/>
        </authorList>
    </citation>
    <scope>NUCLEOTIDE SEQUENCE [LARGE SCALE GENOMIC DNA]</scope>
</reference>
<feature type="compositionally biased region" description="Low complexity" evidence="5">
    <location>
        <begin position="537"/>
        <end position="547"/>
    </location>
</feature>
<dbReference type="Proteomes" id="UP000494106">
    <property type="component" value="Unassembled WGS sequence"/>
</dbReference>
<dbReference type="InterPro" id="IPR036457">
    <property type="entry name" value="PPM-type-like_dom_sf"/>
</dbReference>
<dbReference type="SMART" id="SM00332">
    <property type="entry name" value="PP2Cc"/>
    <property type="match status" value="1"/>
</dbReference>
<accession>A0A8S0YLH7</accession>
<dbReference type="EMBL" id="CADEBC010000045">
    <property type="protein sequence ID" value="CAB3220171.1"/>
    <property type="molecule type" value="Genomic_DNA"/>
</dbReference>
<dbReference type="InterPro" id="IPR001932">
    <property type="entry name" value="PPM-type_phosphatase-like_dom"/>
</dbReference>
<dbReference type="CDD" id="cd00143">
    <property type="entry name" value="PP2Cc"/>
    <property type="match status" value="1"/>
</dbReference>
<evidence type="ECO:0000313" key="8">
    <source>
        <dbReference type="Proteomes" id="UP000494106"/>
    </source>
</evidence>